<accession>A0A378I2H2</accession>
<keyword evidence="2" id="KW-1185">Reference proteome</keyword>
<gene>
    <name evidence="1" type="ORF">NCTC13315_01390</name>
</gene>
<dbReference type="EMBL" id="UGNV01000001">
    <property type="protein sequence ID" value="STX28856.1"/>
    <property type="molecule type" value="Genomic_DNA"/>
</dbReference>
<protein>
    <submittedName>
        <fullName evidence="1">Uncharacterized protein</fullName>
    </submittedName>
</protein>
<proteinExistence type="predicted"/>
<dbReference type="Proteomes" id="UP000254968">
    <property type="component" value="Unassembled WGS sequence"/>
</dbReference>
<dbReference type="OrthoDB" id="5652338at2"/>
<organism evidence="1 2">
    <name type="scientific">Legionella beliardensis</name>
    <dbReference type="NCBI Taxonomy" id="91822"/>
    <lineage>
        <taxon>Bacteria</taxon>
        <taxon>Pseudomonadati</taxon>
        <taxon>Pseudomonadota</taxon>
        <taxon>Gammaproteobacteria</taxon>
        <taxon>Legionellales</taxon>
        <taxon>Legionellaceae</taxon>
        <taxon>Legionella</taxon>
    </lineage>
</organism>
<evidence type="ECO:0000313" key="1">
    <source>
        <dbReference type="EMBL" id="STX28856.1"/>
    </source>
</evidence>
<dbReference type="RefSeq" id="WP_115302568.1">
    <property type="nucleotide sequence ID" value="NZ_CAAAHO010000001.1"/>
</dbReference>
<evidence type="ECO:0000313" key="2">
    <source>
        <dbReference type="Proteomes" id="UP000254968"/>
    </source>
</evidence>
<reference evidence="1 2" key="1">
    <citation type="submission" date="2018-06" db="EMBL/GenBank/DDBJ databases">
        <authorList>
            <consortium name="Pathogen Informatics"/>
            <person name="Doyle S."/>
        </authorList>
    </citation>
    <scope>NUCLEOTIDE SEQUENCE [LARGE SCALE GENOMIC DNA]</scope>
    <source>
        <strain evidence="1 2">NCTC13315</strain>
    </source>
</reference>
<sequence>MRNRGEVRKDIANLIQNERIKIFNNTITILKKKFLNESPSDANLSLENLFENLCLSYKNSSETALLLSTLQGLDNLNDKINFFARFVSEKSKLPSENLIINSEKFLAILNNDNDLNSFIANPQAYLDSHRTTSAYNQQILQSVINDPKFNSLPSVHRVVAPNTFIYTPLTKAMYQLHLPDYASTDAARFPQCINEDAKESILEKAKKDYYGPPVIGTGALPNYNRKAIEQTAKHVKKLKMGECHSFAQLAADHFLNLIDSGQLPPMHIKMVSHNHDLGSHTFLLIDHNSDDLNELANCLIVDPWAVAMGHVSTYGIYTKDNYPFSGMLTQLTCCYDNQVPEAKQNLSEHKACKPGSGYAITPSNFFTRLTTSPKEIVLSREQKAAIDFLNTLAQHTGNSVKRDLMKELVGAVKTKEIAAKKGVTLGTLAFYARAIEKDADKYLWKNLNAMDDSLLSLFNQEPIHNLWLQLAKKNNLAIPPSQQIDVPALIEIVRFLNTNEDHTFSLPAKHTNNVVPKCT</sequence>
<dbReference type="AlphaFoldDB" id="A0A378I2H2"/>
<name>A0A378I2H2_9GAMM</name>